<dbReference type="InterPro" id="IPR018769">
    <property type="entry name" value="VgrG2_DUF2345"/>
</dbReference>
<feature type="region of interest" description="Disordered" evidence="4">
    <location>
        <begin position="567"/>
        <end position="592"/>
    </location>
</feature>
<evidence type="ECO:0000259" key="6">
    <source>
        <dbReference type="Pfam" id="PF10106"/>
    </source>
</evidence>
<dbReference type="GO" id="GO:0005576">
    <property type="term" value="C:extracellular region"/>
    <property type="evidence" value="ECO:0007669"/>
    <property type="project" value="UniProtKB-SubCell"/>
</dbReference>
<evidence type="ECO:0000256" key="1">
    <source>
        <dbReference type="ARBA" id="ARBA00004613"/>
    </source>
</evidence>
<dbReference type="InterPro" id="IPR037026">
    <property type="entry name" value="Vgr_OB-fold_dom_sf"/>
</dbReference>
<dbReference type="Pfam" id="PF13296">
    <property type="entry name" value="T6SS_Vgr"/>
    <property type="match status" value="1"/>
</dbReference>
<feature type="domain" description="DUF2345" evidence="6">
    <location>
        <begin position="614"/>
        <end position="760"/>
    </location>
</feature>
<dbReference type="InterPro" id="IPR050708">
    <property type="entry name" value="T6SS_VgrG/RHS"/>
</dbReference>
<accession>A0AAW8EB90</accession>
<evidence type="ECO:0000256" key="2">
    <source>
        <dbReference type="ARBA" id="ARBA00005558"/>
    </source>
</evidence>
<dbReference type="SUPFAM" id="SSF69255">
    <property type="entry name" value="gp5 N-terminal domain-like"/>
    <property type="match status" value="1"/>
</dbReference>
<dbReference type="Pfam" id="PF04717">
    <property type="entry name" value="Phage_base_V"/>
    <property type="match status" value="1"/>
</dbReference>
<gene>
    <name evidence="8" type="ORF">J2W39_000610</name>
</gene>
<dbReference type="InterPro" id="IPR028244">
    <property type="entry name" value="T6SS_Rhs_Vgr_dom"/>
</dbReference>
<dbReference type="Gene3D" id="2.40.50.230">
    <property type="entry name" value="Gp5 N-terminal domain"/>
    <property type="match status" value="1"/>
</dbReference>
<evidence type="ECO:0000313" key="9">
    <source>
        <dbReference type="Proteomes" id="UP001224845"/>
    </source>
</evidence>
<dbReference type="PANTHER" id="PTHR32305:SF15">
    <property type="entry name" value="PROTEIN RHSA-RELATED"/>
    <property type="match status" value="1"/>
</dbReference>
<proteinExistence type="inferred from homology"/>
<dbReference type="AlphaFoldDB" id="A0AAW8EB90"/>
<name>A0AAW8EB90_VARPD</name>
<dbReference type="NCBIfam" id="TIGR01646">
    <property type="entry name" value="vgr_GE"/>
    <property type="match status" value="1"/>
</dbReference>
<dbReference type="InterPro" id="IPR006531">
    <property type="entry name" value="Gp5/Vgr_OB"/>
</dbReference>
<dbReference type="Gene3D" id="3.55.50.10">
    <property type="entry name" value="Baseplate protein-like domains"/>
    <property type="match status" value="1"/>
</dbReference>
<dbReference type="RefSeq" id="WP_307592141.1">
    <property type="nucleotide sequence ID" value="NZ_CAXUQE020000001.1"/>
</dbReference>
<dbReference type="Proteomes" id="UP001224845">
    <property type="component" value="Unassembled WGS sequence"/>
</dbReference>
<feature type="domain" description="Gp5/Type VI secretion system Vgr protein OB-fold" evidence="5">
    <location>
        <begin position="383"/>
        <end position="449"/>
    </location>
</feature>
<dbReference type="SUPFAM" id="SSF69279">
    <property type="entry name" value="Phage tail proteins"/>
    <property type="match status" value="2"/>
</dbReference>
<feature type="domain" description="Putative type VI secretion system Rhs element associated Vgr" evidence="7">
    <location>
        <begin position="472"/>
        <end position="580"/>
    </location>
</feature>
<comment type="similarity">
    <text evidence="2">Belongs to the VgrG protein family.</text>
</comment>
<dbReference type="Gene3D" id="4.10.220.110">
    <property type="match status" value="1"/>
</dbReference>
<organism evidence="8 9">
    <name type="scientific">Variovorax paradoxus</name>
    <dbReference type="NCBI Taxonomy" id="34073"/>
    <lineage>
        <taxon>Bacteria</taxon>
        <taxon>Pseudomonadati</taxon>
        <taxon>Pseudomonadota</taxon>
        <taxon>Betaproteobacteria</taxon>
        <taxon>Burkholderiales</taxon>
        <taxon>Comamonadaceae</taxon>
        <taxon>Variovorax</taxon>
    </lineage>
</organism>
<dbReference type="NCBIfam" id="TIGR03361">
    <property type="entry name" value="VI_Rhs_Vgr"/>
    <property type="match status" value="1"/>
</dbReference>
<evidence type="ECO:0000313" key="8">
    <source>
        <dbReference type="EMBL" id="MDP9969382.1"/>
    </source>
</evidence>
<reference evidence="8" key="1">
    <citation type="submission" date="2023-07" db="EMBL/GenBank/DDBJ databases">
        <title>Sorghum-associated microbial communities from plants grown in Nebraska, USA.</title>
        <authorList>
            <person name="Schachtman D."/>
        </authorList>
    </citation>
    <scope>NUCLEOTIDE SEQUENCE</scope>
    <source>
        <strain evidence="8">DS3315</strain>
    </source>
</reference>
<dbReference type="EMBL" id="JAUSRV010000002">
    <property type="protein sequence ID" value="MDP9969382.1"/>
    <property type="molecule type" value="Genomic_DNA"/>
</dbReference>
<evidence type="ECO:0000259" key="5">
    <source>
        <dbReference type="Pfam" id="PF04717"/>
    </source>
</evidence>
<dbReference type="Gene3D" id="2.30.110.50">
    <property type="match status" value="1"/>
</dbReference>
<evidence type="ECO:0000259" key="7">
    <source>
        <dbReference type="Pfam" id="PF13296"/>
    </source>
</evidence>
<evidence type="ECO:0000256" key="4">
    <source>
        <dbReference type="SAM" id="MobiDB-lite"/>
    </source>
</evidence>
<feature type="region of interest" description="Disordered" evidence="4">
    <location>
        <begin position="510"/>
        <end position="529"/>
    </location>
</feature>
<dbReference type="PANTHER" id="PTHR32305">
    <property type="match status" value="1"/>
</dbReference>
<dbReference type="Pfam" id="PF05954">
    <property type="entry name" value="Phage_GPD"/>
    <property type="match status" value="1"/>
</dbReference>
<comment type="caution">
    <text evidence="8">The sequence shown here is derived from an EMBL/GenBank/DDBJ whole genome shotgun (WGS) entry which is preliminary data.</text>
</comment>
<dbReference type="Pfam" id="PF10106">
    <property type="entry name" value="DUF2345"/>
    <property type="match status" value="1"/>
</dbReference>
<protein>
    <submittedName>
        <fullName evidence="8">Type VI secretion system secreted protein VgrG</fullName>
    </submittedName>
</protein>
<dbReference type="InterPro" id="IPR017847">
    <property type="entry name" value="T6SS_RhsGE_Vgr_subset"/>
</dbReference>
<dbReference type="InterPro" id="IPR006533">
    <property type="entry name" value="T6SS_Vgr_RhsGE"/>
</dbReference>
<comment type="subcellular location">
    <subcellularLocation>
        <location evidence="1">Secreted</location>
    </subcellularLocation>
</comment>
<evidence type="ECO:0000256" key="3">
    <source>
        <dbReference type="ARBA" id="ARBA00022525"/>
    </source>
</evidence>
<sequence>MKRRVTIQTPLGEMLQFRQLVGREALSQLYAFDIHLLGRSNAIDAKSMLGQACSVALKTESSVRYLGGIATHFGLVQEDARHAFYRLQLRPWLWLATQRSDFRIFQSMSVPEILMEVLDRYGHPIEKKLSRSDYRRWDYCVQYHESDFNFIARLCELEGIYYHFRHEPENHVLVFADDIASSHGPLPGGEDVRYHPLEKSGMGQRERIYAWETAEEVRPGHHASDDYDFEKPRAELLQLRQMPPGHDHDSHERYAWPGGFTQHDDGEAYARLRTEEQLSQRSRVRGRSNLRELATGHTLRLAGHPRADQNQQYLLLAVNYHLQENLQASEGASASEGSVQRFAFEAQPTSYAWRPPSITPKPRTHGAQTARVVGPAGEEIWTDQYGRVKVQFHWDRIGQDNEHSSCWVRVSTAWAGSTFGMTSVPRIGMEVVVDFLNGDPDHPIVIACAHNADEMPAWQLPAQKHLSGIRSREFGGGRSNHLVFDDGAGRIQAQLKSDHQSSSLSLGHIGRIEDNAGRKDDRGQGFELRTDGHGAVRSAKGLLVSTEARPNAQAHITDMGETVARLTSGRKQHESLGDAARQAGAHETGDQDEVAEALKAQNDALKGSDRYLSQGEFPEFQEPHLTLASTAGVQSTAQGSTHIASGEHHAVTSGGHTSVSAGKSLLASAKGAVRLFAYKAGMKLMAANSNIDISALRNSVNVLAKLNITQTAETIIITATKEVLINGGSSYTCWNASGIVHGTNGLWREHAAVHSLAGPASKMVEETAFPETSLRNGEYHEMFQVIDRRGRAVKGARFVLEGDPGGPIYGRTDEAGRTPRVFTEGARDLSLKAVFDELELPKDAAGDSAGA</sequence>
<dbReference type="SUPFAM" id="SSF69349">
    <property type="entry name" value="Phage fibre proteins"/>
    <property type="match status" value="1"/>
</dbReference>
<keyword evidence="3" id="KW-0964">Secreted</keyword>